<dbReference type="InterPro" id="IPR010914">
    <property type="entry name" value="RsgA_GTPase_dom"/>
</dbReference>
<keyword evidence="3" id="KW-0479">Metal-binding</keyword>
<evidence type="ECO:0000256" key="1">
    <source>
        <dbReference type="ARBA" id="ARBA00022741"/>
    </source>
</evidence>
<evidence type="ECO:0000259" key="4">
    <source>
        <dbReference type="PROSITE" id="PS50936"/>
    </source>
</evidence>
<evidence type="ECO:0000259" key="5">
    <source>
        <dbReference type="PROSITE" id="PS51721"/>
    </source>
</evidence>
<sequence>MSKRRLNRRQNWRIQKIQQERTKRAEAREDRVQEQLQAGELGGEQMGTVIAHYGSQLDIEPADQPDTLYRCHLRANLPPLVTGDRVIWRAGSDLSGVVVAVQERDSELCRPDSRGQLKPVAANIDYIVQVIAPLPTPHPNLIDRYLVAAEAVGIEPVILFNKIDLLNDSNRDHFDQLLDRYQSIGYRVIHASTHSSTGLEEIKGLLKGHTSVFVGQSGVGKSSLINALLPGVDIRVGALSEQTGKGTHTTTAARLFHFPAGGNLIDSPGIREFGLGHIDQATLIEGFREFRPFLGYCRFRDCQHEQEPGCALLEALAEGKISQKRLDSYRHILSGN</sequence>
<dbReference type="GO" id="GO:0005737">
    <property type="term" value="C:cytoplasm"/>
    <property type="evidence" value="ECO:0007669"/>
    <property type="project" value="UniProtKB-SubCell"/>
</dbReference>
<dbReference type="InterPro" id="IPR027417">
    <property type="entry name" value="P-loop_NTPase"/>
</dbReference>
<dbReference type="PANTHER" id="PTHR32120:SF11">
    <property type="entry name" value="SMALL RIBOSOMAL SUBUNIT BIOGENESIS GTPASE RSGA 1, MITOCHONDRIAL-RELATED"/>
    <property type="match status" value="1"/>
</dbReference>
<feature type="binding site" evidence="3">
    <location>
        <position position="310"/>
    </location>
    <ligand>
        <name>Zn(2+)</name>
        <dbReference type="ChEBI" id="CHEBI:29105"/>
    </ligand>
</feature>
<keyword evidence="3" id="KW-0963">Cytoplasm</keyword>
<dbReference type="GO" id="GO:0042274">
    <property type="term" value="P:ribosomal small subunit biogenesis"/>
    <property type="evidence" value="ECO:0007669"/>
    <property type="project" value="UniProtKB-UniRule"/>
</dbReference>
<keyword evidence="3" id="KW-0699">rRNA-binding</keyword>
<dbReference type="InterPro" id="IPR012340">
    <property type="entry name" value="NA-bd_OB-fold"/>
</dbReference>
<reference evidence="6 7" key="2">
    <citation type="submission" date="2018-12" db="EMBL/GenBank/DDBJ databases">
        <title>Simiduia agarivorans gen. nov., sp. nov., a marine, agarolytic bacterium isolated from shallow coastal water from Keelung, Taiwan.</title>
        <authorList>
            <person name="Shieh W.Y."/>
        </authorList>
    </citation>
    <scope>NUCLEOTIDE SEQUENCE [LARGE SCALE GENOMIC DNA]</scope>
    <source>
        <strain evidence="6 7">GTF-13</strain>
    </source>
</reference>
<dbReference type="GO" id="GO:0005525">
    <property type="term" value="F:GTP binding"/>
    <property type="evidence" value="ECO:0007669"/>
    <property type="project" value="UniProtKB-UniRule"/>
</dbReference>
<keyword evidence="7" id="KW-1185">Reference proteome</keyword>
<organism evidence="6 7">
    <name type="scientific">Aestuariirhabdus litorea</name>
    <dbReference type="NCBI Taxonomy" id="2528527"/>
    <lineage>
        <taxon>Bacteria</taxon>
        <taxon>Pseudomonadati</taxon>
        <taxon>Pseudomonadota</taxon>
        <taxon>Gammaproteobacteria</taxon>
        <taxon>Oceanospirillales</taxon>
        <taxon>Aestuariirhabdaceae</taxon>
        <taxon>Aestuariirhabdus</taxon>
    </lineage>
</organism>
<dbReference type="InterPro" id="IPR004881">
    <property type="entry name" value="Ribosome_biogen_GTPase_RsgA"/>
</dbReference>
<dbReference type="Pfam" id="PF03193">
    <property type="entry name" value="RsgA_GTPase"/>
    <property type="match status" value="1"/>
</dbReference>
<comment type="function">
    <text evidence="3">One of several proteins that assist in the late maturation steps of the functional core of the 30S ribosomal subunit. Helps release RbfA from mature subunits. May play a role in the assembly of ribosomal proteins into the subunit. Circularly permuted GTPase that catalyzes slow GTP hydrolysis, GTPase activity is stimulated by the 30S ribosomal subunit.</text>
</comment>
<feature type="binding site" evidence="3">
    <location>
        <begin position="215"/>
        <end position="223"/>
    </location>
    <ligand>
        <name>GTP</name>
        <dbReference type="ChEBI" id="CHEBI:37565"/>
    </ligand>
</feature>
<dbReference type="SUPFAM" id="SSF52540">
    <property type="entry name" value="P-loop containing nucleoside triphosphate hydrolases"/>
    <property type="match status" value="1"/>
</dbReference>
<feature type="binding site" evidence="3">
    <location>
        <position position="297"/>
    </location>
    <ligand>
        <name>Zn(2+)</name>
        <dbReference type="ChEBI" id="CHEBI:29105"/>
    </ligand>
</feature>
<protein>
    <recommendedName>
        <fullName evidence="3">Small ribosomal subunit biogenesis GTPase RsgA</fullName>
        <ecNumber evidence="3">3.6.1.-</ecNumber>
    </recommendedName>
</protein>
<dbReference type="NCBIfam" id="TIGR00157">
    <property type="entry name" value="ribosome small subunit-dependent GTPase A"/>
    <property type="match status" value="1"/>
</dbReference>
<keyword evidence="3" id="KW-0862">Zinc</keyword>
<comment type="similarity">
    <text evidence="3">Belongs to the TRAFAC class YlqF/YawG GTPase family. RsgA subfamily.</text>
</comment>
<keyword evidence="3" id="KW-0378">Hydrolase</keyword>
<reference evidence="6 7" key="1">
    <citation type="submission" date="2018-08" db="EMBL/GenBank/DDBJ databases">
        <authorList>
            <person name="Khan S.A."/>
        </authorList>
    </citation>
    <scope>NUCLEOTIDE SEQUENCE [LARGE SCALE GENOMIC DNA]</scope>
    <source>
        <strain evidence="6 7">GTF-13</strain>
    </source>
</reference>
<dbReference type="AlphaFoldDB" id="A0A3P3VLG9"/>
<dbReference type="RefSeq" id="WP_125018206.1">
    <property type="nucleotide sequence ID" value="NZ_QWEZ01000002.1"/>
</dbReference>
<comment type="caution">
    <text evidence="6">The sequence shown here is derived from an EMBL/GenBank/DDBJ whole genome shotgun (WGS) entry which is preliminary data.</text>
</comment>
<feature type="binding site" evidence="3">
    <location>
        <begin position="161"/>
        <end position="164"/>
    </location>
    <ligand>
        <name>GTP</name>
        <dbReference type="ChEBI" id="CHEBI:37565"/>
    </ligand>
</feature>
<dbReference type="NCBIfam" id="NF008931">
    <property type="entry name" value="PRK12288.1"/>
    <property type="match status" value="1"/>
</dbReference>
<dbReference type="Gene3D" id="3.40.50.300">
    <property type="entry name" value="P-loop containing nucleotide triphosphate hydrolases"/>
    <property type="match status" value="1"/>
</dbReference>
<dbReference type="EC" id="3.6.1.-" evidence="3"/>
<dbReference type="HAMAP" id="MF_01820">
    <property type="entry name" value="GTPase_RsgA"/>
    <property type="match status" value="1"/>
</dbReference>
<keyword evidence="2 3" id="KW-0342">GTP-binding</keyword>
<accession>A0A3P3VLG9</accession>
<dbReference type="Proteomes" id="UP000280792">
    <property type="component" value="Unassembled WGS sequence"/>
</dbReference>
<dbReference type="GO" id="GO:0019843">
    <property type="term" value="F:rRNA binding"/>
    <property type="evidence" value="ECO:0007669"/>
    <property type="project" value="UniProtKB-KW"/>
</dbReference>
<dbReference type="PANTHER" id="PTHR32120">
    <property type="entry name" value="SMALL RIBOSOMAL SUBUNIT BIOGENESIS GTPASE RSGA"/>
    <property type="match status" value="1"/>
</dbReference>
<comment type="subunit">
    <text evidence="3">Monomer. Associates with 30S ribosomal subunit, binds 16S rRNA.</text>
</comment>
<feature type="domain" description="EngC GTPase" evidence="4">
    <location>
        <begin position="122"/>
        <end position="271"/>
    </location>
</feature>
<feature type="binding site" evidence="3">
    <location>
        <position position="302"/>
    </location>
    <ligand>
        <name>Zn(2+)</name>
        <dbReference type="ChEBI" id="CHEBI:29105"/>
    </ligand>
</feature>
<feature type="binding site" evidence="3">
    <location>
        <position position="304"/>
    </location>
    <ligand>
        <name>Zn(2+)</name>
        <dbReference type="ChEBI" id="CHEBI:29105"/>
    </ligand>
</feature>
<evidence type="ECO:0000313" key="7">
    <source>
        <dbReference type="Proteomes" id="UP000280792"/>
    </source>
</evidence>
<feature type="domain" description="CP-type G" evidence="5">
    <location>
        <begin position="114"/>
        <end position="273"/>
    </location>
</feature>
<comment type="cofactor">
    <cofactor evidence="3">
        <name>Zn(2+)</name>
        <dbReference type="ChEBI" id="CHEBI:29105"/>
    </cofactor>
    <text evidence="3">Binds 1 zinc ion per subunit.</text>
</comment>
<comment type="subcellular location">
    <subcellularLocation>
        <location evidence="3">Cytoplasm</location>
    </subcellularLocation>
</comment>
<dbReference type="CDD" id="cd01854">
    <property type="entry name" value="YjeQ_EngC"/>
    <property type="match status" value="1"/>
</dbReference>
<keyword evidence="3" id="KW-0690">Ribosome biogenesis</keyword>
<dbReference type="InterPro" id="IPR030378">
    <property type="entry name" value="G_CP_dom"/>
</dbReference>
<dbReference type="GO" id="GO:0046872">
    <property type="term" value="F:metal ion binding"/>
    <property type="evidence" value="ECO:0007669"/>
    <property type="project" value="UniProtKB-KW"/>
</dbReference>
<dbReference type="PROSITE" id="PS51721">
    <property type="entry name" value="G_CP"/>
    <property type="match status" value="1"/>
</dbReference>
<evidence type="ECO:0000256" key="3">
    <source>
        <dbReference type="HAMAP-Rule" id="MF_01820"/>
    </source>
</evidence>
<dbReference type="Gene3D" id="2.40.50.140">
    <property type="entry name" value="Nucleic acid-binding proteins"/>
    <property type="match status" value="1"/>
</dbReference>
<dbReference type="GO" id="GO:0003924">
    <property type="term" value="F:GTPase activity"/>
    <property type="evidence" value="ECO:0007669"/>
    <property type="project" value="UniProtKB-UniRule"/>
</dbReference>
<keyword evidence="1 3" id="KW-0547">Nucleotide-binding</keyword>
<name>A0A3P3VLG9_9GAMM</name>
<dbReference type="EMBL" id="QWEZ01000002">
    <property type="protein sequence ID" value="RRJ83470.1"/>
    <property type="molecule type" value="Genomic_DNA"/>
</dbReference>
<proteinExistence type="inferred from homology"/>
<dbReference type="PROSITE" id="PS50936">
    <property type="entry name" value="ENGC_GTPASE"/>
    <property type="match status" value="1"/>
</dbReference>
<dbReference type="Gene3D" id="1.10.40.50">
    <property type="entry name" value="Probable gtpase engc, domain 3"/>
    <property type="match status" value="1"/>
</dbReference>
<gene>
    <name evidence="3 6" type="primary">rsgA</name>
    <name evidence="6" type="ORF">D0544_10570</name>
</gene>
<evidence type="ECO:0000256" key="2">
    <source>
        <dbReference type="ARBA" id="ARBA00023134"/>
    </source>
</evidence>
<keyword evidence="3" id="KW-0694">RNA-binding</keyword>
<evidence type="ECO:0000313" key="6">
    <source>
        <dbReference type="EMBL" id="RRJ83470.1"/>
    </source>
</evidence>